<dbReference type="InterPro" id="IPR000182">
    <property type="entry name" value="GNAT_dom"/>
</dbReference>
<reference evidence="4 5" key="1">
    <citation type="submission" date="2024-10" db="EMBL/GenBank/DDBJ databases">
        <title>The Natural Products Discovery Center: Release of the First 8490 Sequenced Strains for Exploring Actinobacteria Biosynthetic Diversity.</title>
        <authorList>
            <person name="Kalkreuter E."/>
            <person name="Kautsar S.A."/>
            <person name="Yang D."/>
            <person name="Bader C.D."/>
            <person name="Teijaro C.N."/>
            <person name="Fluegel L."/>
            <person name="Davis C.M."/>
            <person name="Simpson J.R."/>
            <person name="Lauterbach L."/>
            <person name="Steele A.D."/>
            <person name="Gui C."/>
            <person name="Meng S."/>
            <person name="Li G."/>
            <person name="Viehrig K."/>
            <person name="Ye F."/>
            <person name="Su P."/>
            <person name="Kiefer A.F."/>
            <person name="Nichols A."/>
            <person name="Cepeda A.J."/>
            <person name="Yan W."/>
            <person name="Fan B."/>
            <person name="Jiang Y."/>
            <person name="Adhikari A."/>
            <person name="Zheng C.-J."/>
            <person name="Schuster L."/>
            <person name="Cowan T.M."/>
            <person name="Smanski M.J."/>
            <person name="Chevrette M.G."/>
            <person name="De Carvalho L.P.S."/>
            <person name="Shen B."/>
        </authorList>
    </citation>
    <scope>NUCLEOTIDE SEQUENCE [LARGE SCALE GENOMIC DNA]</scope>
    <source>
        <strain evidence="4 5">NPDC003029</strain>
    </source>
</reference>
<evidence type="ECO:0000256" key="2">
    <source>
        <dbReference type="ARBA" id="ARBA00023315"/>
    </source>
</evidence>
<evidence type="ECO:0000313" key="4">
    <source>
        <dbReference type="EMBL" id="MFF3341852.1"/>
    </source>
</evidence>
<dbReference type="InterPro" id="IPR050832">
    <property type="entry name" value="Bact_Acetyltransf"/>
</dbReference>
<dbReference type="PANTHER" id="PTHR43877">
    <property type="entry name" value="AMINOALKYLPHOSPHONATE N-ACETYLTRANSFERASE-RELATED-RELATED"/>
    <property type="match status" value="1"/>
</dbReference>
<dbReference type="SUPFAM" id="SSF55729">
    <property type="entry name" value="Acyl-CoA N-acyltransferases (Nat)"/>
    <property type="match status" value="1"/>
</dbReference>
<proteinExistence type="predicted"/>
<sequence>MIDAAVALRRAAGPDDAAAVADVWLRSYDAALPTVKRAHGDDAVRDFFRYVVVPEQETWVAESGGAVVGMMALEPGRIEQLYLAPEYRGLGIGDRFVQLAKERSPGGLELWTFQVNEPAHRFYERHGFRAAERTDGSRNEEREPDVRFVWAPER</sequence>
<evidence type="ECO:0000256" key="1">
    <source>
        <dbReference type="ARBA" id="ARBA00022679"/>
    </source>
</evidence>
<name>A0ABW6RMN2_9ACTN</name>
<comment type="caution">
    <text evidence="4">The sequence shown here is derived from an EMBL/GenBank/DDBJ whole genome shotgun (WGS) entry which is preliminary data.</text>
</comment>
<dbReference type="Gene3D" id="3.40.630.30">
    <property type="match status" value="1"/>
</dbReference>
<dbReference type="EMBL" id="JBIAPK010000007">
    <property type="protein sequence ID" value="MFF3341852.1"/>
    <property type="molecule type" value="Genomic_DNA"/>
</dbReference>
<dbReference type="Proteomes" id="UP001601976">
    <property type="component" value="Unassembled WGS sequence"/>
</dbReference>
<evidence type="ECO:0000259" key="3">
    <source>
        <dbReference type="PROSITE" id="PS51186"/>
    </source>
</evidence>
<organism evidence="4 5">
    <name type="scientific">Streptomyces flavidovirens</name>
    <dbReference type="NCBI Taxonomy" id="67298"/>
    <lineage>
        <taxon>Bacteria</taxon>
        <taxon>Bacillati</taxon>
        <taxon>Actinomycetota</taxon>
        <taxon>Actinomycetes</taxon>
        <taxon>Kitasatosporales</taxon>
        <taxon>Streptomycetaceae</taxon>
        <taxon>Streptomyces</taxon>
    </lineage>
</organism>
<accession>A0ABW6RMN2</accession>
<gene>
    <name evidence="4" type="ORF">ACFYWW_24510</name>
</gene>
<keyword evidence="2 4" id="KW-0012">Acyltransferase</keyword>
<dbReference type="EC" id="2.3.-.-" evidence="4"/>
<dbReference type="Pfam" id="PF00583">
    <property type="entry name" value="Acetyltransf_1"/>
    <property type="match status" value="1"/>
</dbReference>
<keyword evidence="5" id="KW-1185">Reference proteome</keyword>
<dbReference type="RefSeq" id="WP_387896791.1">
    <property type="nucleotide sequence ID" value="NZ_JBIAPK010000007.1"/>
</dbReference>
<protein>
    <submittedName>
        <fullName evidence="4">GNAT family N-acetyltransferase</fullName>
        <ecNumber evidence="4">2.3.-.-</ecNumber>
    </submittedName>
</protein>
<keyword evidence="1 4" id="KW-0808">Transferase</keyword>
<dbReference type="CDD" id="cd04301">
    <property type="entry name" value="NAT_SF"/>
    <property type="match status" value="1"/>
</dbReference>
<dbReference type="PROSITE" id="PS51186">
    <property type="entry name" value="GNAT"/>
    <property type="match status" value="1"/>
</dbReference>
<evidence type="ECO:0000313" key="5">
    <source>
        <dbReference type="Proteomes" id="UP001601976"/>
    </source>
</evidence>
<dbReference type="InterPro" id="IPR016181">
    <property type="entry name" value="Acyl_CoA_acyltransferase"/>
</dbReference>
<feature type="domain" description="N-acetyltransferase" evidence="3">
    <location>
        <begin position="6"/>
        <end position="154"/>
    </location>
</feature>
<dbReference type="GO" id="GO:0016746">
    <property type="term" value="F:acyltransferase activity"/>
    <property type="evidence" value="ECO:0007669"/>
    <property type="project" value="UniProtKB-KW"/>
</dbReference>